<feature type="domain" description="Lactate/malate dehydrogenase N-terminal" evidence="5">
    <location>
        <begin position="33"/>
        <end position="172"/>
    </location>
</feature>
<dbReference type="EMBL" id="KM113457">
    <property type="protein sequence ID" value="AIT70149.1"/>
    <property type="molecule type" value="mRNA"/>
</dbReference>
<dbReference type="GO" id="GO:0030060">
    <property type="term" value="F:L-malate dehydrogenase (NAD+) activity"/>
    <property type="evidence" value="ECO:0007669"/>
    <property type="project" value="UniProtKB-EC"/>
</dbReference>
<dbReference type="NCBIfam" id="NF003916">
    <property type="entry name" value="PRK05442.1"/>
    <property type="match status" value="1"/>
</dbReference>
<protein>
    <recommendedName>
        <fullName evidence="2">malate dehydrogenase</fullName>
        <ecNumber evidence="2">1.1.1.37</ecNumber>
    </recommendedName>
</protein>
<dbReference type="PANTHER" id="PTHR23382">
    <property type="entry name" value="MALATE DEHYDROGENASE"/>
    <property type="match status" value="1"/>
</dbReference>
<dbReference type="InterPro" id="IPR036291">
    <property type="entry name" value="NAD(P)-bd_dom_sf"/>
</dbReference>
<dbReference type="EC" id="1.1.1.37" evidence="2"/>
<dbReference type="InterPro" id="IPR015955">
    <property type="entry name" value="Lactate_DH/Glyco_Ohase_4_C"/>
</dbReference>
<evidence type="ECO:0000259" key="5">
    <source>
        <dbReference type="Pfam" id="PF00056"/>
    </source>
</evidence>
<dbReference type="SUPFAM" id="SSF56327">
    <property type="entry name" value="LDH C-terminal domain-like"/>
    <property type="match status" value="1"/>
</dbReference>
<keyword evidence="4" id="KW-0520">NAD</keyword>
<dbReference type="Pfam" id="PF02866">
    <property type="entry name" value="Ldh_1_C"/>
    <property type="match status" value="1"/>
</dbReference>
<evidence type="ECO:0000256" key="4">
    <source>
        <dbReference type="ARBA" id="ARBA00023027"/>
    </source>
</evidence>
<feature type="domain" description="Lactate/malate dehydrogenase C-terminal" evidence="6">
    <location>
        <begin position="183"/>
        <end position="348"/>
    </location>
</feature>
<evidence type="ECO:0000256" key="3">
    <source>
        <dbReference type="ARBA" id="ARBA00023002"/>
    </source>
</evidence>
<dbReference type="FunFam" id="3.40.50.720:FF:000010">
    <property type="entry name" value="Malate dehydrogenase"/>
    <property type="match status" value="1"/>
</dbReference>
<proteinExistence type="evidence at transcript level"/>
<evidence type="ECO:0000256" key="2">
    <source>
        <dbReference type="ARBA" id="ARBA00012995"/>
    </source>
</evidence>
<dbReference type="SUPFAM" id="SSF51735">
    <property type="entry name" value="NAD(P)-binding Rossmann-fold domains"/>
    <property type="match status" value="1"/>
</dbReference>
<dbReference type="InterPro" id="IPR010945">
    <property type="entry name" value="Malate_DH_type2"/>
</dbReference>
<evidence type="ECO:0000259" key="6">
    <source>
        <dbReference type="Pfam" id="PF02866"/>
    </source>
</evidence>
<dbReference type="InterPro" id="IPR022383">
    <property type="entry name" value="Lactate/malate_DH_C"/>
</dbReference>
<keyword evidence="3" id="KW-0560">Oxidoreductase</keyword>
<dbReference type="PROSITE" id="PS00068">
    <property type="entry name" value="MDH"/>
    <property type="match status" value="1"/>
</dbReference>
<dbReference type="AlphaFoldDB" id="A0A097IUM4"/>
<dbReference type="Pfam" id="PF00056">
    <property type="entry name" value="Ldh_1_N"/>
    <property type="match status" value="1"/>
</dbReference>
<dbReference type="InterPro" id="IPR001236">
    <property type="entry name" value="Lactate/malate_DH_N"/>
</dbReference>
<dbReference type="HAMAP" id="MF_01517">
    <property type="entry name" value="Malate_dehydrog_2"/>
    <property type="match status" value="1"/>
</dbReference>
<gene>
    <name evidence="7" type="primary">malate dehydrogenase</name>
</gene>
<reference evidence="7" key="1">
    <citation type="journal article" date="2014" name="PLoS ONE">
        <title>Phylogeny of c4-photosynthesis enzymes based on algal transcriptomic and genomic data supports an archaeal/proteobacterial origin and multiple duplication for most c4-related genes.</title>
        <authorList>
            <person name="Chi S."/>
            <person name="Wu S."/>
            <person name="Yu J."/>
            <person name="Wang X."/>
            <person name="Tang X."/>
            <person name="Liu T."/>
        </authorList>
    </citation>
    <scope>NUCLEOTIDE SEQUENCE</scope>
    <source>
        <strain evidence="7">VZWX-2022102</strain>
    </source>
</reference>
<dbReference type="InterPro" id="IPR001252">
    <property type="entry name" value="Malate_DH_AS"/>
</dbReference>
<sequence>MLRSAAQAAMRLSATRPMRPLSTKTADLLPPLKVAVTGAAGQIGYALVMRIASGEMLGKDQLIDLSLIETDQGMSPLRGVMMELEDGAFPLLNKVTATTDLNEGFGDAAFNLLVGATPRGPGMERADLMAANAKIFAEQGKALNDVAPIGAKILVVGNPANTNALVASHNAPDMWPEQFVAMTRLDQSRAAALLAEKADVPVKDVDRVIIWGNHSATQYPDLSHARVGGKWAKSIVDDKWITDDFIPRVQKRGAEVIDARGASSAASAASAAIDAVRDMQLGSGDAWQSNAIPSDGSYGIADGIWYSVPTVCHGDSHYRRVQKLPIDEFSAKMMTKTEKELIAERDSVRHLLPGHEGKPVSWNILESLQKSFEAGDMKAVDAIAKDMPADIKEGIKRAKAAAA</sequence>
<dbReference type="NCBIfam" id="TIGR01759">
    <property type="entry name" value="MalateDH-SF1"/>
    <property type="match status" value="1"/>
</dbReference>
<evidence type="ECO:0000313" key="7">
    <source>
        <dbReference type="EMBL" id="AIT70149.1"/>
    </source>
</evidence>
<organism evidence="7">
    <name type="scientific">Campylaephora kondoi</name>
    <dbReference type="NCBI Taxonomy" id="218449"/>
    <lineage>
        <taxon>Eukaryota</taxon>
        <taxon>Rhodophyta</taxon>
        <taxon>Florideophyceae</taxon>
        <taxon>Rhodymeniophycidae</taxon>
        <taxon>Ceramiales</taxon>
        <taxon>Ceramiaceae</taxon>
        <taxon>Campylaephora</taxon>
    </lineage>
</organism>
<evidence type="ECO:0000256" key="1">
    <source>
        <dbReference type="ARBA" id="ARBA00009613"/>
    </source>
</evidence>
<name>A0A097IUM4_9FLOR</name>
<dbReference type="Gene3D" id="3.40.50.720">
    <property type="entry name" value="NAD(P)-binding Rossmann-like Domain"/>
    <property type="match status" value="1"/>
</dbReference>
<accession>A0A097IUM4</accession>
<dbReference type="FunFam" id="3.90.110.10:FF:000002">
    <property type="entry name" value="Malate dehydrogenase"/>
    <property type="match status" value="1"/>
</dbReference>
<dbReference type="Gene3D" id="3.90.110.10">
    <property type="entry name" value="Lactate dehydrogenase/glycoside hydrolase, family 4, C-terminal"/>
    <property type="match status" value="1"/>
</dbReference>
<comment type="similarity">
    <text evidence="1">Belongs to the LDH/MDH superfamily. MDH type 2 family.</text>
</comment>
<dbReference type="GO" id="GO:0006108">
    <property type="term" value="P:malate metabolic process"/>
    <property type="evidence" value="ECO:0007669"/>
    <property type="project" value="InterPro"/>
</dbReference>